<keyword evidence="2" id="KW-1185">Reference proteome</keyword>
<evidence type="ECO:0000313" key="2">
    <source>
        <dbReference type="Proteomes" id="UP000184267"/>
    </source>
</evidence>
<accession>A0A1M2VY02</accession>
<proteinExistence type="predicted"/>
<dbReference type="EMBL" id="MNAD01000489">
    <property type="protein sequence ID" value="OJT12402.1"/>
    <property type="molecule type" value="Genomic_DNA"/>
</dbReference>
<comment type="caution">
    <text evidence="1">The sequence shown here is derived from an EMBL/GenBank/DDBJ whole genome shotgun (WGS) entry which is preliminary data.</text>
</comment>
<reference evidence="1 2" key="1">
    <citation type="submission" date="2016-10" db="EMBL/GenBank/DDBJ databases">
        <title>Genome sequence of the basidiomycete white-rot fungus Trametes pubescens.</title>
        <authorList>
            <person name="Makela M.R."/>
            <person name="Granchi Z."/>
            <person name="Peng M."/>
            <person name="De Vries R.P."/>
            <person name="Grigoriev I."/>
            <person name="Riley R."/>
            <person name="Hilden K."/>
        </authorList>
    </citation>
    <scope>NUCLEOTIDE SEQUENCE [LARGE SCALE GENOMIC DNA]</scope>
    <source>
        <strain evidence="1 2">FBCC735</strain>
    </source>
</reference>
<organism evidence="1 2">
    <name type="scientific">Trametes pubescens</name>
    <name type="common">White-rot fungus</name>
    <dbReference type="NCBI Taxonomy" id="154538"/>
    <lineage>
        <taxon>Eukaryota</taxon>
        <taxon>Fungi</taxon>
        <taxon>Dikarya</taxon>
        <taxon>Basidiomycota</taxon>
        <taxon>Agaricomycotina</taxon>
        <taxon>Agaricomycetes</taxon>
        <taxon>Polyporales</taxon>
        <taxon>Polyporaceae</taxon>
        <taxon>Trametes</taxon>
    </lineage>
</organism>
<gene>
    <name evidence="1" type="ORF">TRAPUB_11052</name>
</gene>
<evidence type="ECO:0000313" key="1">
    <source>
        <dbReference type="EMBL" id="OJT12402.1"/>
    </source>
</evidence>
<dbReference type="AlphaFoldDB" id="A0A1M2VY02"/>
<protein>
    <submittedName>
        <fullName evidence="1">Uncharacterized protein</fullName>
    </submittedName>
</protein>
<sequence length="231" mass="24755">MAKKKNQLSADAKALRKALYPSGTSLDFPSSAKKEAVREAILKLPGNSWYNSHRHLTWCSGKEKAIQQANKKLVQSKTPAIECFLRIQMTHTPDPPFSVLRQWAAANGVGVSIVADILNTMMPAPMMHPGPAHEGGSNLTAASLHMASAGPPLPEATSSGLVVAEQSWSLNTWAHELDGYNAAFDGYEDGSTAWSTVGEDNAKSPWSATEGGALPAHQYTPDASYFYAGDE</sequence>
<name>A0A1M2VY02_TRAPU</name>
<dbReference type="OrthoDB" id="2758676at2759"/>
<dbReference type="Proteomes" id="UP000184267">
    <property type="component" value="Unassembled WGS sequence"/>
</dbReference>